<reference evidence="2" key="1">
    <citation type="submission" date="2020-06" db="EMBL/GenBank/DDBJ databases">
        <authorList>
            <person name="Li T."/>
            <person name="Hu X."/>
            <person name="Zhang T."/>
            <person name="Song X."/>
            <person name="Zhang H."/>
            <person name="Dai N."/>
            <person name="Sheng W."/>
            <person name="Hou X."/>
            <person name="Wei L."/>
        </authorList>
    </citation>
    <scope>NUCLEOTIDE SEQUENCE</scope>
    <source>
        <strain evidence="2">G02</strain>
        <tissue evidence="2">Leaf</tissue>
    </source>
</reference>
<reference evidence="2" key="2">
    <citation type="journal article" date="2024" name="Plant">
        <title>Genomic evolution and insights into agronomic trait innovations of Sesamum species.</title>
        <authorList>
            <person name="Miao H."/>
            <person name="Wang L."/>
            <person name="Qu L."/>
            <person name="Liu H."/>
            <person name="Sun Y."/>
            <person name="Le M."/>
            <person name="Wang Q."/>
            <person name="Wei S."/>
            <person name="Zheng Y."/>
            <person name="Lin W."/>
            <person name="Duan Y."/>
            <person name="Cao H."/>
            <person name="Xiong S."/>
            <person name="Wang X."/>
            <person name="Wei L."/>
            <person name="Li C."/>
            <person name="Ma Q."/>
            <person name="Ju M."/>
            <person name="Zhao R."/>
            <person name="Li G."/>
            <person name="Mu C."/>
            <person name="Tian Q."/>
            <person name="Mei H."/>
            <person name="Zhang T."/>
            <person name="Gao T."/>
            <person name="Zhang H."/>
        </authorList>
    </citation>
    <scope>NUCLEOTIDE SEQUENCE</scope>
    <source>
        <strain evidence="2">G02</strain>
    </source>
</reference>
<dbReference type="PANTHER" id="PTHR31676">
    <property type="entry name" value="T31J12.3 PROTEIN-RELATED"/>
    <property type="match status" value="1"/>
</dbReference>
<sequence length="164" mass="18374">MGWTINISVMIYLIMSTIFVLCVSAAHYNYSNDKKASAYEALEQYNFPMGLLPRGATGYSLNRETGEFSAYLNGSCSFTLEKSYELRYKPVIKGVISEGRLQKLSGVSVKVMVLWLNIVEVKRNNENLEFSVGFTSANFPVRNFKECPHCGCGLDCDKTWSSSS</sequence>
<name>A0AAW2W1S9_SESRA</name>
<organism evidence="2">
    <name type="scientific">Sesamum radiatum</name>
    <name type="common">Black benniseed</name>
    <dbReference type="NCBI Taxonomy" id="300843"/>
    <lineage>
        <taxon>Eukaryota</taxon>
        <taxon>Viridiplantae</taxon>
        <taxon>Streptophyta</taxon>
        <taxon>Embryophyta</taxon>
        <taxon>Tracheophyta</taxon>
        <taxon>Spermatophyta</taxon>
        <taxon>Magnoliopsida</taxon>
        <taxon>eudicotyledons</taxon>
        <taxon>Gunneridae</taxon>
        <taxon>Pentapetalae</taxon>
        <taxon>asterids</taxon>
        <taxon>lamiids</taxon>
        <taxon>Lamiales</taxon>
        <taxon>Pedaliaceae</taxon>
        <taxon>Sesamum</taxon>
    </lineage>
</organism>
<dbReference type="AlphaFoldDB" id="A0AAW2W1S9"/>
<dbReference type="InterPro" id="IPR007493">
    <property type="entry name" value="DUF538"/>
</dbReference>
<proteinExistence type="predicted"/>
<dbReference type="EMBL" id="JACGWJ010000002">
    <property type="protein sequence ID" value="KAL0435904.1"/>
    <property type="molecule type" value="Genomic_DNA"/>
</dbReference>
<comment type="caution">
    <text evidence="2">The sequence shown here is derived from an EMBL/GenBank/DDBJ whole genome shotgun (WGS) entry which is preliminary data.</text>
</comment>
<gene>
    <name evidence="2" type="ORF">Sradi_0298300</name>
</gene>
<dbReference type="Gene3D" id="2.30.240.10">
    <property type="entry name" value="At5g01610-like"/>
    <property type="match status" value="1"/>
</dbReference>
<keyword evidence="1" id="KW-1133">Transmembrane helix</keyword>
<feature type="transmembrane region" description="Helical" evidence="1">
    <location>
        <begin position="6"/>
        <end position="28"/>
    </location>
</feature>
<accession>A0AAW2W1S9</accession>
<protein>
    <submittedName>
        <fullName evidence="2">Uncharacterized protein</fullName>
    </submittedName>
</protein>
<dbReference type="SUPFAM" id="SSF141562">
    <property type="entry name" value="At5g01610-like"/>
    <property type="match status" value="1"/>
</dbReference>
<dbReference type="Pfam" id="PF04398">
    <property type="entry name" value="DUF538"/>
    <property type="match status" value="1"/>
</dbReference>
<keyword evidence="1" id="KW-0812">Transmembrane</keyword>
<keyword evidence="1" id="KW-0472">Membrane</keyword>
<dbReference type="InterPro" id="IPR036758">
    <property type="entry name" value="At5g01610-like"/>
</dbReference>
<evidence type="ECO:0000313" key="2">
    <source>
        <dbReference type="EMBL" id="KAL0435904.1"/>
    </source>
</evidence>
<dbReference type="PANTHER" id="PTHR31676:SF196">
    <property type="entry name" value="DUF538 FAMILY PROTEIN"/>
    <property type="match status" value="1"/>
</dbReference>
<evidence type="ECO:0000256" key="1">
    <source>
        <dbReference type="SAM" id="Phobius"/>
    </source>
</evidence>